<dbReference type="PROSITE" id="PS50937">
    <property type="entry name" value="HTH_MERR_2"/>
    <property type="match status" value="1"/>
</dbReference>
<keyword evidence="3" id="KW-0804">Transcription</keyword>
<organism evidence="5 6">
    <name type="scientific">Lentzea albidocapillata subsp. violacea</name>
    <dbReference type="NCBI Taxonomy" id="128104"/>
    <lineage>
        <taxon>Bacteria</taxon>
        <taxon>Bacillati</taxon>
        <taxon>Actinomycetota</taxon>
        <taxon>Actinomycetes</taxon>
        <taxon>Pseudonocardiales</taxon>
        <taxon>Pseudonocardiaceae</taxon>
        <taxon>Lentzea</taxon>
    </lineage>
</organism>
<dbReference type="InterPro" id="IPR036594">
    <property type="entry name" value="Meth_synthase_dom"/>
</dbReference>
<dbReference type="SMART" id="SM00422">
    <property type="entry name" value="HTH_MERR"/>
    <property type="match status" value="1"/>
</dbReference>
<evidence type="ECO:0000313" key="5">
    <source>
        <dbReference type="EMBL" id="SDJ14072.1"/>
    </source>
</evidence>
<accession>A0A1G8RAN1</accession>
<evidence type="ECO:0000256" key="2">
    <source>
        <dbReference type="ARBA" id="ARBA00023125"/>
    </source>
</evidence>
<sequence>MTYTPRAVAGMLGIAPTTLRTWDQRYGLGPSVRTDGGHRRYEDADIEVLRRMVGLTAQGVAASAAAVLARKQPVAPPEGERTPIGSAEALMAQQSFLGAAKRLDEPTMADLAAKLLAAHGVVAAWDGVFVPALVELGELVVASGQGVEIEHLASGSILHALRGIPRTSGPGPLSVLMSCAPDEQHWLPLEALGAALSEQDRRWGNLGARVPAEALRDAVTRLCPEVVLVWAHRQDLALRVPLEELGTRSGAVIAVAGSGWDGVALPSFVRRPKSLCEAIGLVLNHEPS</sequence>
<name>A0A1G8RAN1_9PSEU</name>
<gene>
    <name evidence="5" type="ORF">SAMN04488074_101616</name>
</gene>
<protein>
    <submittedName>
        <fullName evidence="5">MerR HTH family regulatory protein</fullName>
    </submittedName>
</protein>
<dbReference type="Pfam" id="PF13411">
    <property type="entry name" value="MerR_1"/>
    <property type="match status" value="1"/>
</dbReference>
<proteinExistence type="predicted"/>
<dbReference type="PANTHER" id="PTHR30204:SF67">
    <property type="entry name" value="HTH-TYPE TRANSCRIPTIONAL REGULATOR MLRA-RELATED"/>
    <property type="match status" value="1"/>
</dbReference>
<dbReference type="GO" id="GO:0003677">
    <property type="term" value="F:DNA binding"/>
    <property type="evidence" value="ECO:0007669"/>
    <property type="project" value="UniProtKB-KW"/>
</dbReference>
<keyword evidence="1" id="KW-0805">Transcription regulation</keyword>
<evidence type="ECO:0000256" key="1">
    <source>
        <dbReference type="ARBA" id="ARBA00023015"/>
    </source>
</evidence>
<dbReference type="Gene3D" id="1.10.1660.10">
    <property type="match status" value="1"/>
</dbReference>
<dbReference type="SUPFAM" id="SSF46955">
    <property type="entry name" value="Putative DNA-binding domain"/>
    <property type="match status" value="1"/>
</dbReference>
<dbReference type="Proteomes" id="UP000199682">
    <property type="component" value="Unassembled WGS sequence"/>
</dbReference>
<dbReference type="InterPro" id="IPR000551">
    <property type="entry name" value="MerR-type_HTH_dom"/>
</dbReference>
<keyword evidence="2" id="KW-0238">DNA-binding</keyword>
<dbReference type="Gene3D" id="1.10.1240.10">
    <property type="entry name" value="Methionine synthase domain"/>
    <property type="match status" value="1"/>
</dbReference>
<reference evidence="6" key="1">
    <citation type="submission" date="2016-10" db="EMBL/GenBank/DDBJ databases">
        <authorList>
            <person name="Varghese N."/>
            <person name="Submissions S."/>
        </authorList>
    </citation>
    <scope>NUCLEOTIDE SEQUENCE [LARGE SCALE GENOMIC DNA]</scope>
    <source>
        <strain evidence="6">DSM 44796</strain>
    </source>
</reference>
<dbReference type="PANTHER" id="PTHR30204">
    <property type="entry name" value="REDOX-CYCLING DRUG-SENSING TRANSCRIPTIONAL ACTIVATOR SOXR"/>
    <property type="match status" value="1"/>
</dbReference>
<evidence type="ECO:0000256" key="3">
    <source>
        <dbReference type="ARBA" id="ARBA00023163"/>
    </source>
</evidence>
<feature type="domain" description="HTH merR-type" evidence="4">
    <location>
        <begin position="2"/>
        <end position="71"/>
    </location>
</feature>
<dbReference type="InterPro" id="IPR009061">
    <property type="entry name" value="DNA-bd_dom_put_sf"/>
</dbReference>
<dbReference type="AlphaFoldDB" id="A0A1G8RAN1"/>
<dbReference type="RefSeq" id="WP_090004067.1">
    <property type="nucleotide sequence ID" value="NZ_FNET01000001.1"/>
</dbReference>
<evidence type="ECO:0000259" key="4">
    <source>
        <dbReference type="PROSITE" id="PS50937"/>
    </source>
</evidence>
<dbReference type="GO" id="GO:0003700">
    <property type="term" value="F:DNA-binding transcription factor activity"/>
    <property type="evidence" value="ECO:0007669"/>
    <property type="project" value="InterPro"/>
</dbReference>
<dbReference type="Gene3D" id="3.40.50.280">
    <property type="entry name" value="Cobalamin-binding domain"/>
    <property type="match status" value="1"/>
</dbReference>
<evidence type="ECO:0000313" key="6">
    <source>
        <dbReference type="Proteomes" id="UP000199682"/>
    </source>
</evidence>
<dbReference type="EMBL" id="FNET01000001">
    <property type="protein sequence ID" value="SDJ14072.1"/>
    <property type="molecule type" value="Genomic_DNA"/>
</dbReference>
<dbReference type="InterPro" id="IPR047057">
    <property type="entry name" value="MerR_fam"/>
</dbReference>